<protein>
    <submittedName>
        <fullName evidence="2">Uncharacterized protein</fullName>
    </submittedName>
</protein>
<proteinExistence type="predicted"/>
<keyword evidence="1" id="KW-0175">Coiled coil</keyword>
<evidence type="ECO:0000313" key="2">
    <source>
        <dbReference type="EMBL" id="KAJ9600869.1"/>
    </source>
</evidence>
<gene>
    <name evidence="2" type="ORF">L9F63_000981</name>
</gene>
<reference evidence="2" key="1">
    <citation type="journal article" date="2023" name="IScience">
        <title>Live-bearing cockroach genome reveals convergent evolutionary mechanisms linked to viviparity in insects and beyond.</title>
        <authorList>
            <person name="Fouks B."/>
            <person name="Harrison M.C."/>
            <person name="Mikhailova A.A."/>
            <person name="Marchal E."/>
            <person name="English S."/>
            <person name="Carruthers M."/>
            <person name="Jennings E.C."/>
            <person name="Chiamaka E.L."/>
            <person name="Frigard R.A."/>
            <person name="Pippel M."/>
            <person name="Attardo G.M."/>
            <person name="Benoit J.B."/>
            <person name="Bornberg-Bauer E."/>
            <person name="Tobe S.S."/>
        </authorList>
    </citation>
    <scope>NUCLEOTIDE SEQUENCE</scope>
    <source>
        <strain evidence="2">Stay&amp;Tobe</strain>
    </source>
</reference>
<dbReference type="Proteomes" id="UP001233999">
    <property type="component" value="Unassembled WGS sequence"/>
</dbReference>
<evidence type="ECO:0000256" key="1">
    <source>
        <dbReference type="SAM" id="Coils"/>
    </source>
</evidence>
<dbReference type="AlphaFoldDB" id="A0AAD8ESW6"/>
<organism evidence="2 3">
    <name type="scientific">Diploptera punctata</name>
    <name type="common">Pacific beetle cockroach</name>
    <dbReference type="NCBI Taxonomy" id="6984"/>
    <lineage>
        <taxon>Eukaryota</taxon>
        <taxon>Metazoa</taxon>
        <taxon>Ecdysozoa</taxon>
        <taxon>Arthropoda</taxon>
        <taxon>Hexapoda</taxon>
        <taxon>Insecta</taxon>
        <taxon>Pterygota</taxon>
        <taxon>Neoptera</taxon>
        <taxon>Polyneoptera</taxon>
        <taxon>Dictyoptera</taxon>
        <taxon>Blattodea</taxon>
        <taxon>Blaberoidea</taxon>
        <taxon>Blaberidae</taxon>
        <taxon>Diplopterinae</taxon>
        <taxon>Diploptera</taxon>
    </lineage>
</organism>
<feature type="non-terminal residue" evidence="2">
    <location>
        <position position="1"/>
    </location>
</feature>
<feature type="coiled-coil region" evidence="1">
    <location>
        <begin position="8"/>
        <end position="138"/>
    </location>
</feature>
<evidence type="ECO:0000313" key="3">
    <source>
        <dbReference type="Proteomes" id="UP001233999"/>
    </source>
</evidence>
<keyword evidence="3" id="KW-1185">Reference proteome</keyword>
<accession>A0AAD8ESW6</accession>
<reference evidence="2" key="2">
    <citation type="submission" date="2023-05" db="EMBL/GenBank/DDBJ databases">
        <authorList>
            <person name="Fouks B."/>
        </authorList>
    </citation>
    <scope>NUCLEOTIDE SEQUENCE</scope>
    <source>
        <strain evidence="2">Stay&amp;Tobe</strain>
        <tissue evidence="2">Testes</tissue>
    </source>
</reference>
<name>A0AAD8ESW6_DIPPU</name>
<sequence length="241" mass="28053">LSKCETSNKRKQNIIENQKTVMSQLEDKLKSNINIKSVNVSEMRNMKNSISNFEEQISCYKREISELIAEKENHIRMEEEFRNELESKISQLLIDVKEKSELIENLKNENNNKLLEVSKQYESQLSAAREQISRLESIRREFAVSLEKFLVLIRTYAAEKAGAEAEKNHVTRKESHGKVCSILNITNRELHQLLGTSYFTDTTNLKFEKLTQECSRIISMEELSQKLPDFLFKASCILLEN</sequence>
<comment type="caution">
    <text evidence="2">The sequence shown here is derived from an EMBL/GenBank/DDBJ whole genome shotgun (WGS) entry which is preliminary data.</text>
</comment>
<dbReference type="EMBL" id="JASPKZ010000043">
    <property type="protein sequence ID" value="KAJ9600869.1"/>
    <property type="molecule type" value="Genomic_DNA"/>
</dbReference>